<evidence type="ECO:0000256" key="4">
    <source>
        <dbReference type="ARBA" id="ARBA00023014"/>
    </source>
</evidence>
<evidence type="ECO:0000259" key="5">
    <source>
        <dbReference type="PROSITE" id="PS51296"/>
    </source>
</evidence>
<name>A0ABR7NH17_9FIRM</name>
<evidence type="ECO:0000313" key="6">
    <source>
        <dbReference type="EMBL" id="MBC8575157.1"/>
    </source>
</evidence>
<dbReference type="Gene3D" id="3.30.9.10">
    <property type="entry name" value="D-Amino Acid Oxidase, subunit A, domain 2"/>
    <property type="match status" value="1"/>
</dbReference>
<dbReference type="Pfam" id="PF01266">
    <property type="entry name" value="DAO"/>
    <property type="match status" value="1"/>
</dbReference>
<dbReference type="Gene3D" id="2.102.10.10">
    <property type="entry name" value="Rieske [2Fe-2S] iron-sulphur domain"/>
    <property type="match status" value="1"/>
</dbReference>
<keyword evidence="7" id="KW-1185">Reference proteome</keyword>
<dbReference type="InterPro" id="IPR036922">
    <property type="entry name" value="Rieske_2Fe-2S_sf"/>
</dbReference>
<dbReference type="Pfam" id="PF00355">
    <property type="entry name" value="Rieske"/>
    <property type="match status" value="1"/>
</dbReference>
<keyword evidence="2" id="KW-0479">Metal-binding</keyword>
<comment type="caution">
    <text evidence="6">The sequence shown here is derived from an EMBL/GenBank/DDBJ whole genome shotgun (WGS) entry which is preliminary data.</text>
</comment>
<dbReference type="RefSeq" id="WP_262398804.1">
    <property type="nucleotide sequence ID" value="NZ_JACRTB010000002.1"/>
</dbReference>
<keyword evidence="3" id="KW-0408">Iron</keyword>
<dbReference type="Proteomes" id="UP000658131">
    <property type="component" value="Unassembled WGS sequence"/>
</dbReference>
<dbReference type="Gene3D" id="3.50.50.60">
    <property type="entry name" value="FAD/NAD(P)-binding domain"/>
    <property type="match status" value="1"/>
</dbReference>
<evidence type="ECO:0000256" key="1">
    <source>
        <dbReference type="ARBA" id="ARBA00022714"/>
    </source>
</evidence>
<protein>
    <submittedName>
        <fullName evidence="6">FAD-dependent oxidoreductase</fullName>
    </submittedName>
</protein>
<dbReference type="InterPro" id="IPR017941">
    <property type="entry name" value="Rieske_2Fe-2S"/>
</dbReference>
<dbReference type="SUPFAM" id="SSF51905">
    <property type="entry name" value="FAD/NAD(P)-binding domain"/>
    <property type="match status" value="1"/>
</dbReference>
<evidence type="ECO:0000256" key="2">
    <source>
        <dbReference type="ARBA" id="ARBA00022723"/>
    </source>
</evidence>
<keyword evidence="1" id="KW-0001">2Fe-2S</keyword>
<dbReference type="PANTHER" id="PTHR13847">
    <property type="entry name" value="SARCOSINE DEHYDROGENASE-RELATED"/>
    <property type="match status" value="1"/>
</dbReference>
<dbReference type="PROSITE" id="PS51296">
    <property type="entry name" value="RIESKE"/>
    <property type="match status" value="1"/>
</dbReference>
<dbReference type="SUPFAM" id="SSF50022">
    <property type="entry name" value="ISP domain"/>
    <property type="match status" value="1"/>
</dbReference>
<keyword evidence="4" id="KW-0411">Iron-sulfur</keyword>
<dbReference type="EMBL" id="JACRTB010000002">
    <property type="protein sequence ID" value="MBC8575157.1"/>
    <property type="molecule type" value="Genomic_DNA"/>
</dbReference>
<reference evidence="6 7" key="1">
    <citation type="submission" date="2020-08" db="EMBL/GenBank/DDBJ databases">
        <title>Genome public.</title>
        <authorList>
            <person name="Liu C."/>
            <person name="Sun Q."/>
        </authorList>
    </citation>
    <scope>NUCLEOTIDE SEQUENCE [LARGE SCALE GENOMIC DNA]</scope>
    <source>
        <strain evidence="6 7">BX1</strain>
    </source>
</reference>
<organism evidence="6 7">
    <name type="scientific">Yanshouia hominis</name>
    <dbReference type="NCBI Taxonomy" id="2763673"/>
    <lineage>
        <taxon>Bacteria</taxon>
        <taxon>Bacillati</taxon>
        <taxon>Bacillota</taxon>
        <taxon>Clostridia</taxon>
        <taxon>Eubacteriales</taxon>
        <taxon>Oscillospiraceae</taxon>
        <taxon>Yanshouia</taxon>
    </lineage>
</organism>
<evidence type="ECO:0000313" key="7">
    <source>
        <dbReference type="Proteomes" id="UP000658131"/>
    </source>
</evidence>
<feature type="domain" description="Rieske" evidence="5">
    <location>
        <begin position="397"/>
        <end position="478"/>
    </location>
</feature>
<gene>
    <name evidence="6" type="ORF">H8717_01855</name>
</gene>
<dbReference type="InterPro" id="IPR036188">
    <property type="entry name" value="FAD/NAD-bd_sf"/>
</dbReference>
<accession>A0ABR7NH17</accession>
<dbReference type="PANTHER" id="PTHR13847:SF274">
    <property type="entry name" value="RIESKE 2FE-2S IRON-SULFUR PROTEIN YHFW-RELATED"/>
    <property type="match status" value="1"/>
</dbReference>
<sequence length="523" mass="57964">MSRSFWSKTETLPGRPALPGDIKADAAVIGAGLAGVLTAYFLQAAGLRTVILEASRIGSGQTKNTTAKITSQHGLIYHRLLEQLGEERARQYAESNQRAIGEYRRMVREMGIDCGFADAPAYLYSTSGREALAREWKAAETLGIDARLCAETELPFPVETALRFEGQARFHPLSFLKAVAEPLEIYEQTAVRSVEGKRVMTDRGVVTAEQIVFACHYPFLNVPGYFFMRMHQERSYVLSLEGAARMEGMYLGIDEDGLSFRPQGETLFLGGGSHRTGENSAGGQYQKLRQAAKRYWPRSRETACWSAQDCMTLDGVPYIGRYSAAEPGWYVATGFQKWGMTSSMVSALLLADLIVKGASPWEPVFSPRRFTPSASAKTLFEETAQAAKGLARSIFMPPRAELEALPPGHGGVVEHNGQKMGVYKDEKGECFVVSIRCPHLGCQLEWNPDEKSWDCPCHGSRFDFRGSLLDNPAQEDLEHAWRSSASGALPYSVIPQFQREEAFCRAPFASFDFENCTYSLISK</sequence>
<dbReference type="InterPro" id="IPR006076">
    <property type="entry name" value="FAD-dep_OxRdtase"/>
</dbReference>
<evidence type="ECO:0000256" key="3">
    <source>
        <dbReference type="ARBA" id="ARBA00023004"/>
    </source>
</evidence>
<proteinExistence type="predicted"/>